<organism evidence="15 16">
    <name type="scientific">Candidatus Pristimantibacillus lignocellulolyticus</name>
    <dbReference type="NCBI Taxonomy" id="2994561"/>
    <lineage>
        <taxon>Bacteria</taxon>
        <taxon>Bacillati</taxon>
        <taxon>Bacillota</taxon>
        <taxon>Bacilli</taxon>
        <taxon>Bacillales</taxon>
        <taxon>Paenibacillaceae</taxon>
        <taxon>Candidatus Pristimantibacillus</taxon>
    </lineage>
</organism>
<dbReference type="Pfam" id="PF00367">
    <property type="entry name" value="PTS_EIIB"/>
    <property type="match status" value="1"/>
</dbReference>
<name>A0A9J6ZL35_9BACL</name>
<feature type="transmembrane region" description="Helical" evidence="12">
    <location>
        <begin position="117"/>
        <end position="133"/>
    </location>
</feature>
<accession>A0A9J6ZL35</accession>
<feature type="transmembrane region" description="Helical" evidence="12">
    <location>
        <begin position="12"/>
        <end position="29"/>
    </location>
</feature>
<feature type="active site" description="Phosphocysteine intermediate; for EIIB activity" evidence="11">
    <location>
        <position position="438"/>
    </location>
</feature>
<evidence type="ECO:0000256" key="6">
    <source>
        <dbReference type="ARBA" id="ARBA00022683"/>
    </source>
</evidence>
<evidence type="ECO:0000256" key="12">
    <source>
        <dbReference type="SAM" id="Phobius"/>
    </source>
</evidence>
<dbReference type="AlphaFoldDB" id="A0A9J6ZL35"/>
<dbReference type="GO" id="GO:0016301">
    <property type="term" value="F:kinase activity"/>
    <property type="evidence" value="ECO:0007669"/>
    <property type="project" value="UniProtKB-KW"/>
</dbReference>
<dbReference type="GO" id="GO:0005886">
    <property type="term" value="C:plasma membrane"/>
    <property type="evidence" value="ECO:0007669"/>
    <property type="project" value="UniProtKB-SubCell"/>
</dbReference>
<dbReference type="InterPro" id="IPR050429">
    <property type="entry name" value="PTS_Glucose_EIICBA"/>
</dbReference>
<keyword evidence="7 12" id="KW-0812">Transmembrane</keyword>
<evidence type="ECO:0000256" key="5">
    <source>
        <dbReference type="ARBA" id="ARBA00022679"/>
    </source>
</evidence>
<gene>
    <name evidence="15" type="ORF">NAG76_05640</name>
</gene>
<keyword evidence="5" id="KW-0808">Transferase</keyword>
<dbReference type="InterPro" id="IPR018113">
    <property type="entry name" value="PTrfase_EIIB_Cys"/>
</dbReference>
<evidence type="ECO:0000256" key="7">
    <source>
        <dbReference type="ARBA" id="ARBA00022692"/>
    </source>
</evidence>
<evidence type="ECO:0000256" key="1">
    <source>
        <dbReference type="ARBA" id="ARBA00004651"/>
    </source>
</evidence>
<keyword evidence="2" id="KW-0813">Transport</keyword>
<dbReference type="SUPFAM" id="SSF55604">
    <property type="entry name" value="Glucose permease domain IIB"/>
    <property type="match status" value="1"/>
</dbReference>
<dbReference type="InterPro" id="IPR003352">
    <property type="entry name" value="PTS_EIIC"/>
</dbReference>
<dbReference type="Pfam" id="PF02378">
    <property type="entry name" value="PTS_EIIC"/>
    <property type="match status" value="1"/>
</dbReference>
<sequence length="492" mass="53533">MFKYLQSIGRSLMLPVAVLPAAAILFRFGKIDYAADFHLGSVGVWINTYIAPFLDAGGSAIFDNLPLIFAISIGIGIGGDAVAALSAVIAFLVMDYVFQNVIIVFGDWPMLNDEIDMGVMGGIIAGIIASYIYKRFHQIQLPNWLGFFSGKRFVPIVTSIAMVFIAIGLGLIWGPVQATFNSIGQNITDLGGISAFIYTTLNRLLIPFGLHHVLNNIAWFQVGTYVNEAGQVFQGDIDRFFGGDPQAGLYMTGFFPIMMFALPAAALAIVHTAKKENKKYVSSIFISAALASFLTGITEPLEFAFMFTAPLLYAAHALLAGISAYVVTELEIRHGFGFSAGFIDYVLNYPLAEKPLLLIPIGLVFSAIYYTLFRFMIVRFNIITPGRESNLGIDNNIQPAFATVTATKSTKNKTFNEHANKVIEALGAVTNIESIDACITRLRVVVRSELGVNDKRLKELGAAGVIHLGGGSIQVVFGMEAEKLKDYIKTKL</sequence>
<feature type="transmembrane region" description="Helical" evidence="12">
    <location>
        <begin position="49"/>
        <end position="75"/>
    </location>
</feature>
<keyword evidence="3" id="KW-1003">Cell membrane</keyword>
<dbReference type="Proteomes" id="UP001056756">
    <property type="component" value="Chromosome"/>
</dbReference>
<keyword evidence="8" id="KW-0418">Kinase</keyword>
<dbReference type="PROSITE" id="PS51098">
    <property type="entry name" value="PTS_EIIB_TYPE_1"/>
    <property type="match status" value="1"/>
</dbReference>
<evidence type="ECO:0000256" key="3">
    <source>
        <dbReference type="ARBA" id="ARBA00022475"/>
    </source>
</evidence>
<feature type="transmembrane region" description="Helical" evidence="12">
    <location>
        <begin position="247"/>
        <end position="268"/>
    </location>
</feature>
<feature type="transmembrane region" description="Helical" evidence="12">
    <location>
        <begin position="357"/>
        <end position="377"/>
    </location>
</feature>
<feature type="transmembrane region" description="Helical" evidence="12">
    <location>
        <begin position="153"/>
        <end position="173"/>
    </location>
</feature>
<dbReference type="EMBL" id="CP097899">
    <property type="protein sequence ID" value="URN96772.1"/>
    <property type="molecule type" value="Genomic_DNA"/>
</dbReference>
<dbReference type="GO" id="GO:0008982">
    <property type="term" value="F:protein-N(PI)-phosphohistidine-sugar phosphotransferase activity"/>
    <property type="evidence" value="ECO:0007669"/>
    <property type="project" value="InterPro"/>
</dbReference>
<proteinExistence type="predicted"/>
<keyword evidence="10 12" id="KW-0472">Membrane</keyword>
<dbReference type="KEGG" id="plig:NAG76_05640"/>
<protein>
    <submittedName>
        <fullName evidence="15">PTS transporter subunit EIIC</fullName>
    </submittedName>
</protein>
<evidence type="ECO:0000256" key="11">
    <source>
        <dbReference type="PROSITE-ProRule" id="PRU00421"/>
    </source>
</evidence>
<feature type="domain" description="PTS EIIB type-1" evidence="13">
    <location>
        <begin position="416"/>
        <end position="492"/>
    </location>
</feature>
<dbReference type="GO" id="GO:0009401">
    <property type="term" value="P:phosphoenolpyruvate-dependent sugar phosphotransferase system"/>
    <property type="evidence" value="ECO:0007669"/>
    <property type="project" value="UniProtKB-KW"/>
</dbReference>
<evidence type="ECO:0000256" key="8">
    <source>
        <dbReference type="ARBA" id="ARBA00022777"/>
    </source>
</evidence>
<dbReference type="InterPro" id="IPR001996">
    <property type="entry name" value="PTS_IIB_1"/>
</dbReference>
<dbReference type="Gene3D" id="3.30.1360.60">
    <property type="entry name" value="Glucose permease domain IIB"/>
    <property type="match status" value="1"/>
</dbReference>
<feature type="domain" description="PTS EIIC type-1" evidence="14">
    <location>
        <begin position="1"/>
        <end position="389"/>
    </location>
</feature>
<dbReference type="InterPro" id="IPR036878">
    <property type="entry name" value="Glu_permease_IIB"/>
</dbReference>
<feature type="transmembrane region" description="Helical" evidence="12">
    <location>
        <begin position="280"/>
        <end position="297"/>
    </location>
</feature>
<dbReference type="CDD" id="cd00212">
    <property type="entry name" value="PTS_IIB_glc"/>
    <property type="match status" value="1"/>
</dbReference>
<dbReference type="GO" id="GO:0090563">
    <property type="term" value="F:protein-phosphocysteine-sugar phosphotransferase activity"/>
    <property type="evidence" value="ECO:0007669"/>
    <property type="project" value="TreeGrafter"/>
</dbReference>
<keyword evidence="4" id="KW-0762">Sugar transport</keyword>
<evidence type="ECO:0000256" key="2">
    <source>
        <dbReference type="ARBA" id="ARBA00022448"/>
    </source>
</evidence>
<evidence type="ECO:0000256" key="9">
    <source>
        <dbReference type="ARBA" id="ARBA00022989"/>
    </source>
</evidence>
<evidence type="ECO:0000313" key="15">
    <source>
        <dbReference type="EMBL" id="URN96772.1"/>
    </source>
</evidence>
<dbReference type="NCBIfam" id="TIGR00826">
    <property type="entry name" value="EIIB_glc"/>
    <property type="match status" value="1"/>
</dbReference>
<dbReference type="PANTHER" id="PTHR30009">
    <property type="entry name" value="CYTOCHROME C-TYPE SYNTHESIS PROTEIN AND PTS TRANSMEMBRANE COMPONENT"/>
    <property type="match status" value="1"/>
</dbReference>
<evidence type="ECO:0000259" key="14">
    <source>
        <dbReference type="PROSITE" id="PS51103"/>
    </source>
</evidence>
<keyword evidence="9 12" id="KW-1133">Transmembrane helix</keyword>
<reference evidence="15" key="1">
    <citation type="submission" date="2022-05" db="EMBL/GenBank/DDBJ databases">
        <title>Novel bacterial taxa in a minimal lignocellulolytic consortium and its capacity to transform plastics disclosed by genome-resolved metagenomics.</title>
        <authorList>
            <person name="Rodriguez C.A.D."/>
            <person name="Diaz-Garcia L."/>
            <person name="Herrera K."/>
            <person name="Tarazona N.A."/>
            <person name="Sproer C."/>
            <person name="Overmann J."/>
            <person name="Jimenez D.J."/>
        </authorList>
    </citation>
    <scope>NUCLEOTIDE SEQUENCE</scope>
    <source>
        <strain evidence="15">MAG5</strain>
    </source>
</reference>
<comment type="subcellular location">
    <subcellularLocation>
        <location evidence="1">Cell membrane</location>
        <topology evidence="1">Multi-pass membrane protein</topology>
    </subcellularLocation>
</comment>
<evidence type="ECO:0000259" key="13">
    <source>
        <dbReference type="PROSITE" id="PS51098"/>
    </source>
</evidence>
<dbReference type="PROSITE" id="PS51103">
    <property type="entry name" value="PTS_EIIC_TYPE_1"/>
    <property type="match status" value="1"/>
</dbReference>
<evidence type="ECO:0000256" key="4">
    <source>
        <dbReference type="ARBA" id="ARBA00022597"/>
    </source>
</evidence>
<evidence type="ECO:0000256" key="10">
    <source>
        <dbReference type="ARBA" id="ARBA00023136"/>
    </source>
</evidence>
<keyword evidence="6" id="KW-0598">Phosphotransferase system</keyword>
<dbReference type="InterPro" id="IPR013013">
    <property type="entry name" value="PTS_EIIC_1"/>
</dbReference>
<evidence type="ECO:0000313" key="16">
    <source>
        <dbReference type="Proteomes" id="UP001056756"/>
    </source>
</evidence>